<sequence>MPTLSTMAELTRRDLLRASAAAAGVAWFPTGVLRDDPPPGFPAGVDVHREVYENWAGEIRVASLWTCVPRTPGEVVTVVNWAHGAGWKVRPRGYRHGWAPLTVTEATAPADQVLLVDTTRHLTAMSVEPGPVVRVQAGASMDDLYAFLEAGGLGVTNTPAPGDLSVGGVLAINGHGTSVPAAGETLAPGHTYGTLSNLILSLTAVVWDPSAGRYVLNTFNRTDPEGPALLTHVGRAFITEAVLRVGADHNLRCVSHVDVPVSELFGPPGTPGRTYARYVDQGGRVEAIWFTNTTKPWVKVWSVSPQRPLTSRPVVAPYNYPFSDNVPEAVSDLAERLLAGEWALTPTFGQLQYTVAATGLTATLATDLWGRSKNLLLYVKPTTLRETANGYAVHTSRASIQRVVHEFAVYHERSVAAYQARGLYPVTGQVEIRVGGVDRAADCGVPGAAPPALSAARPRADHPDWDVVVWFDVLTFPTAPGAHAFYREMEQFFFANYQGYAAARAEWSKGWGYTSDAAWADVPFVTGTVPDSYRQGPDPTWDAAVGVLDALDPHRVFTNPFLDRLLA</sequence>
<evidence type="ECO:0000259" key="4">
    <source>
        <dbReference type="PROSITE" id="PS51387"/>
    </source>
</evidence>
<dbReference type="InterPro" id="IPR016167">
    <property type="entry name" value="FAD-bd_PCMH_sub1"/>
</dbReference>
<dbReference type="PANTHER" id="PTHR43762">
    <property type="entry name" value="L-GULONOLACTONE OXIDASE"/>
    <property type="match status" value="1"/>
</dbReference>
<dbReference type="InterPro" id="IPR016166">
    <property type="entry name" value="FAD-bd_PCMH"/>
</dbReference>
<evidence type="ECO:0000256" key="2">
    <source>
        <dbReference type="ARBA" id="ARBA00022827"/>
    </source>
</evidence>
<evidence type="ECO:0000256" key="3">
    <source>
        <dbReference type="ARBA" id="ARBA00023002"/>
    </source>
</evidence>
<dbReference type="Pfam" id="PF09129">
    <property type="entry name" value="Chol_subst-bind"/>
    <property type="match status" value="1"/>
</dbReference>
<reference evidence="5 6" key="2">
    <citation type="submission" date="2020-03" db="EMBL/GenBank/DDBJ databases">
        <authorList>
            <person name="Ichikawa N."/>
            <person name="Kimura A."/>
            <person name="Kitahashi Y."/>
            <person name="Uohara A."/>
        </authorList>
    </citation>
    <scope>NUCLEOTIDE SEQUENCE [LARGE SCALE GENOMIC DNA]</scope>
    <source>
        <strain evidence="5 6">NBRC 108639</strain>
    </source>
</reference>
<dbReference type="PROSITE" id="PS51387">
    <property type="entry name" value="FAD_PCMH"/>
    <property type="match status" value="1"/>
</dbReference>
<keyword evidence="6" id="KW-1185">Reference proteome</keyword>
<evidence type="ECO:0000313" key="5">
    <source>
        <dbReference type="EMBL" id="GFJ83235.1"/>
    </source>
</evidence>
<dbReference type="AlphaFoldDB" id="A0A6V8KRH4"/>
<name>A0A6V8KRH4_9ACTN</name>
<keyword evidence="1" id="KW-0285">Flavoprotein</keyword>
<dbReference type="InterPro" id="IPR016170">
    <property type="entry name" value="Cytok_DH_C_sf"/>
</dbReference>
<dbReference type="InterPro" id="IPR006311">
    <property type="entry name" value="TAT_signal"/>
</dbReference>
<accession>A0A6V8KRH4</accession>
<reference evidence="5 6" key="1">
    <citation type="submission" date="2020-03" db="EMBL/GenBank/DDBJ databases">
        <title>Whole genome shotgun sequence of Phytohabitans houttuyneae NBRC 108639.</title>
        <authorList>
            <person name="Komaki H."/>
            <person name="Tamura T."/>
        </authorList>
    </citation>
    <scope>NUCLEOTIDE SEQUENCE [LARGE SCALE GENOMIC DNA]</scope>
    <source>
        <strain evidence="5 6">NBRC 108639</strain>
    </source>
</reference>
<keyword evidence="2" id="KW-0274">FAD</keyword>
<dbReference type="InterPro" id="IPR010031">
    <property type="entry name" value="FAD_lactone_oxidase-like"/>
</dbReference>
<protein>
    <recommendedName>
        <fullName evidence="4">FAD-binding PCMH-type domain-containing protein</fullName>
    </recommendedName>
</protein>
<comment type="caution">
    <text evidence="5">The sequence shown here is derived from an EMBL/GenBank/DDBJ whole genome shotgun (WGS) entry which is preliminary data.</text>
</comment>
<dbReference type="InterPro" id="IPR015213">
    <property type="entry name" value="Cholesterol_OX_subst-bd"/>
</dbReference>
<dbReference type="GO" id="GO:0016899">
    <property type="term" value="F:oxidoreductase activity, acting on the CH-OH group of donors, oxygen as acceptor"/>
    <property type="evidence" value="ECO:0007669"/>
    <property type="project" value="InterPro"/>
</dbReference>
<dbReference type="Proteomes" id="UP000482800">
    <property type="component" value="Unassembled WGS sequence"/>
</dbReference>
<dbReference type="GO" id="GO:0071949">
    <property type="term" value="F:FAD binding"/>
    <property type="evidence" value="ECO:0007669"/>
    <property type="project" value="InterPro"/>
</dbReference>
<dbReference type="Gene3D" id="3.40.462.10">
    <property type="entry name" value="FAD-linked oxidases, C-terminal domain"/>
    <property type="match status" value="1"/>
</dbReference>
<keyword evidence="3" id="KW-0560">Oxidoreductase</keyword>
<dbReference type="Pfam" id="PF01565">
    <property type="entry name" value="FAD_binding_4"/>
    <property type="match status" value="1"/>
</dbReference>
<organism evidence="5 6">
    <name type="scientific">Phytohabitans houttuyneae</name>
    <dbReference type="NCBI Taxonomy" id="1076126"/>
    <lineage>
        <taxon>Bacteria</taxon>
        <taxon>Bacillati</taxon>
        <taxon>Actinomycetota</taxon>
        <taxon>Actinomycetes</taxon>
        <taxon>Micromonosporales</taxon>
        <taxon>Micromonosporaceae</taxon>
    </lineage>
</organism>
<dbReference type="InterPro" id="IPR036318">
    <property type="entry name" value="FAD-bd_PCMH-like_sf"/>
</dbReference>
<dbReference type="InterPro" id="IPR006094">
    <property type="entry name" value="Oxid_FAD_bind_N"/>
</dbReference>
<dbReference type="Gene3D" id="3.30.43.10">
    <property type="entry name" value="Uridine Diphospho-n-acetylenolpyruvylglucosamine Reductase, domain 2"/>
    <property type="match status" value="1"/>
</dbReference>
<dbReference type="EMBL" id="BLPF01000003">
    <property type="protein sequence ID" value="GFJ83235.1"/>
    <property type="molecule type" value="Genomic_DNA"/>
</dbReference>
<dbReference type="Gene3D" id="1.10.45.10">
    <property type="entry name" value="Vanillyl-alcohol Oxidase, Chain A, domain 4"/>
    <property type="match status" value="1"/>
</dbReference>
<evidence type="ECO:0000256" key="1">
    <source>
        <dbReference type="ARBA" id="ARBA00022630"/>
    </source>
</evidence>
<dbReference type="SUPFAM" id="SSF55103">
    <property type="entry name" value="FAD-linked oxidases, C-terminal domain"/>
    <property type="match status" value="1"/>
</dbReference>
<feature type="domain" description="FAD-binding PCMH-type" evidence="4">
    <location>
        <begin position="58"/>
        <end position="264"/>
    </location>
</feature>
<dbReference type="SUPFAM" id="SSF56176">
    <property type="entry name" value="FAD-binding/transporter-associated domain-like"/>
    <property type="match status" value="1"/>
</dbReference>
<proteinExistence type="predicted"/>
<gene>
    <name evidence="5" type="ORF">Phou_074150</name>
</gene>
<dbReference type="Gene3D" id="3.30.465.10">
    <property type="match status" value="1"/>
</dbReference>
<dbReference type="PROSITE" id="PS51318">
    <property type="entry name" value="TAT"/>
    <property type="match status" value="1"/>
</dbReference>
<dbReference type="InterPro" id="IPR016169">
    <property type="entry name" value="FAD-bd_PCMH_sub2"/>
</dbReference>
<dbReference type="PANTHER" id="PTHR43762:SF1">
    <property type="entry name" value="D-ARABINONO-1,4-LACTONE OXIDASE"/>
    <property type="match status" value="1"/>
</dbReference>
<dbReference type="InterPro" id="IPR016164">
    <property type="entry name" value="FAD-linked_Oxase-like_C"/>
</dbReference>
<dbReference type="InterPro" id="IPR016171">
    <property type="entry name" value="Vanillyl_alc_oxidase_C-sub2"/>
</dbReference>
<evidence type="ECO:0000313" key="6">
    <source>
        <dbReference type="Proteomes" id="UP000482800"/>
    </source>
</evidence>